<proteinExistence type="predicted"/>
<sequence>MRNHLVEVLFHHQKPLGKLLSSLHEILYCIHALLIEHRKIDAELPQSQTKLGNEQNQHQGDDQKKEDQTQEDGKRPGMTKAELPFHPLGGQIDKIRNDKPKQKGPKENPQLRKE</sequence>
<feature type="region of interest" description="Disordered" evidence="1">
    <location>
        <begin position="46"/>
        <end position="114"/>
    </location>
</feature>
<evidence type="ECO:0000256" key="1">
    <source>
        <dbReference type="SAM" id="MobiDB-lite"/>
    </source>
</evidence>
<dbReference type="AlphaFoldDB" id="A0A645H020"/>
<reference evidence="2" key="1">
    <citation type="submission" date="2019-08" db="EMBL/GenBank/DDBJ databases">
        <authorList>
            <person name="Kucharzyk K."/>
            <person name="Murdoch R.W."/>
            <person name="Higgins S."/>
            <person name="Loffler F."/>
        </authorList>
    </citation>
    <scope>NUCLEOTIDE SEQUENCE</scope>
</reference>
<accession>A0A645H020</accession>
<name>A0A645H020_9ZZZZ</name>
<comment type="caution">
    <text evidence="2">The sequence shown here is derived from an EMBL/GenBank/DDBJ whole genome shotgun (WGS) entry which is preliminary data.</text>
</comment>
<feature type="compositionally biased region" description="Basic and acidic residues" evidence="1">
    <location>
        <begin position="59"/>
        <end position="75"/>
    </location>
</feature>
<evidence type="ECO:0000313" key="2">
    <source>
        <dbReference type="EMBL" id="MPN32387.1"/>
    </source>
</evidence>
<dbReference type="EMBL" id="VSSQ01084367">
    <property type="protein sequence ID" value="MPN32387.1"/>
    <property type="molecule type" value="Genomic_DNA"/>
</dbReference>
<feature type="compositionally biased region" description="Polar residues" evidence="1">
    <location>
        <begin position="46"/>
        <end position="58"/>
    </location>
</feature>
<protein>
    <submittedName>
        <fullName evidence="2">Uncharacterized protein</fullName>
    </submittedName>
</protein>
<feature type="compositionally biased region" description="Basic and acidic residues" evidence="1">
    <location>
        <begin position="93"/>
        <end position="114"/>
    </location>
</feature>
<organism evidence="2">
    <name type="scientific">bioreactor metagenome</name>
    <dbReference type="NCBI Taxonomy" id="1076179"/>
    <lineage>
        <taxon>unclassified sequences</taxon>
        <taxon>metagenomes</taxon>
        <taxon>ecological metagenomes</taxon>
    </lineage>
</organism>
<gene>
    <name evidence="2" type="ORF">SDC9_179865</name>
</gene>